<dbReference type="Proteomes" id="UP000007752">
    <property type="component" value="Chromosome 1"/>
</dbReference>
<dbReference type="GO" id="GO:0016020">
    <property type="term" value="C:membrane"/>
    <property type="evidence" value="ECO:0007669"/>
    <property type="project" value="UniProtKB-SubCell"/>
</dbReference>
<dbReference type="EMBL" id="CM000138">
    <property type="protein sequence ID" value="EEE55385.1"/>
    <property type="molecule type" value="Genomic_DNA"/>
</dbReference>
<dbReference type="Pfam" id="PF13855">
    <property type="entry name" value="LRR_8"/>
    <property type="match status" value="4"/>
</dbReference>
<name>B9EZP1_ORYSJ</name>
<evidence type="ECO:0000256" key="11">
    <source>
        <dbReference type="ARBA" id="ARBA00047899"/>
    </source>
</evidence>
<dbReference type="PRINTS" id="PR00019">
    <property type="entry name" value="LEURICHRPT"/>
</dbReference>
<dbReference type="InterPro" id="IPR053038">
    <property type="entry name" value="RLP_Defense"/>
</dbReference>
<dbReference type="FunFam" id="3.80.10.10:FF:000095">
    <property type="entry name" value="LRR receptor-like serine/threonine-protein kinase GSO1"/>
    <property type="match status" value="2"/>
</dbReference>
<evidence type="ECO:0000256" key="13">
    <source>
        <dbReference type="SAM" id="MobiDB-lite"/>
    </source>
</evidence>
<comment type="catalytic activity">
    <reaction evidence="11">
        <text>L-threonyl-[protein] + ATP = O-phospho-L-threonyl-[protein] + ADP + H(+)</text>
        <dbReference type="Rhea" id="RHEA:46608"/>
        <dbReference type="Rhea" id="RHEA-COMP:11060"/>
        <dbReference type="Rhea" id="RHEA-COMP:11605"/>
        <dbReference type="ChEBI" id="CHEBI:15378"/>
        <dbReference type="ChEBI" id="CHEBI:30013"/>
        <dbReference type="ChEBI" id="CHEBI:30616"/>
        <dbReference type="ChEBI" id="CHEBI:61977"/>
        <dbReference type="ChEBI" id="CHEBI:456216"/>
        <dbReference type="EC" id="2.7.11.1"/>
    </reaction>
</comment>
<feature type="region of interest" description="Disordered" evidence="13">
    <location>
        <begin position="38"/>
        <end position="80"/>
    </location>
</feature>
<dbReference type="InterPro" id="IPR001611">
    <property type="entry name" value="Leu-rich_rpt"/>
</dbReference>
<feature type="compositionally biased region" description="Low complexity" evidence="13">
    <location>
        <begin position="7"/>
        <end position="25"/>
    </location>
</feature>
<dbReference type="InterPro" id="IPR032675">
    <property type="entry name" value="LRR_dom_sf"/>
</dbReference>
<feature type="region of interest" description="Disordered" evidence="13">
    <location>
        <begin position="764"/>
        <end position="818"/>
    </location>
</feature>
<reference evidence="15" key="1">
    <citation type="journal article" date="2005" name="PLoS Biol.">
        <title>The genomes of Oryza sativa: a history of duplications.</title>
        <authorList>
            <person name="Yu J."/>
            <person name="Wang J."/>
            <person name="Lin W."/>
            <person name="Li S."/>
            <person name="Li H."/>
            <person name="Zhou J."/>
            <person name="Ni P."/>
            <person name="Dong W."/>
            <person name="Hu S."/>
            <person name="Zeng C."/>
            <person name="Zhang J."/>
            <person name="Zhang Y."/>
            <person name="Li R."/>
            <person name="Xu Z."/>
            <person name="Li S."/>
            <person name="Li X."/>
            <person name="Zheng H."/>
            <person name="Cong L."/>
            <person name="Lin L."/>
            <person name="Yin J."/>
            <person name="Geng J."/>
            <person name="Li G."/>
            <person name="Shi J."/>
            <person name="Liu J."/>
            <person name="Lv H."/>
            <person name="Li J."/>
            <person name="Wang J."/>
            <person name="Deng Y."/>
            <person name="Ran L."/>
            <person name="Shi X."/>
            <person name="Wang X."/>
            <person name="Wu Q."/>
            <person name="Li C."/>
            <person name="Ren X."/>
            <person name="Wang J."/>
            <person name="Wang X."/>
            <person name="Li D."/>
            <person name="Liu D."/>
            <person name="Zhang X."/>
            <person name="Ji Z."/>
            <person name="Zhao W."/>
            <person name="Sun Y."/>
            <person name="Zhang Z."/>
            <person name="Bao J."/>
            <person name="Han Y."/>
            <person name="Dong L."/>
            <person name="Ji J."/>
            <person name="Chen P."/>
            <person name="Wu S."/>
            <person name="Liu J."/>
            <person name="Xiao Y."/>
            <person name="Bu D."/>
            <person name="Tan J."/>
            <person name="Yang L."/>
            <person name="Ye C."/>
            <person name="Zhang J."/>
            <person name="Xu J."/>
            <person name="Zhou Y."/>
            <person name="Yu Y."/>
            <person name="Zhang B."/>
            <person name="Zhuang S."/>
            <person name="Wei H."/>
            <person name="Liu B."/>
            <person name="Lei M."/>
            <person name="Yu H."/>
            <person name="Li Y."/>
            <person name="Xu H."/>
            <person name="Wei S."/>
            <person name="He X."/>
            <person name="Fang L."/>
            <person name="Zhang Z."/>
            <person name="Zhang Y."/>
            <person name="Huang X."/>
            <person name="Su Z."/>
            <person name="Tong W."/>
            <person name="Li J."/>
            <person name="Tong Z."/>
            <person name="Li S."/>
            <person name="Ye J."/>
            <person name="Wang L."/>
            <person name="Fang L."/>
            <person name="Lei T."/>
            <person name="Chen C."/>
            <person name="Chen H."/>
            <person name="Xu Z."/>
            <person name="Li H."/>
            <person name="Huang H."/>
            <person name="Zhang F."/>
            <person name="Xu H."/>
            <person name="Li N."/>
            <person name="Zhao C."/>
            <person name="Li S."/>
            <person name="Dong L."/>
            <person name="Huang Y."/>
            <person name="Li L."/>
            <person name="Xi Y."/>
            <person name="Qi Q."/>
            <person name="Li W."/>
            <person name="Zhang B."/>
            <person name="Hu W."/>
            <person name="Zhang Y."/>
            <person name="Tian X."/>
            <person name="Jiao Y."/>
            <person name="Liang X."/>
            <person name="Jin J."/>
            <person name="Gao L."/>
            <person name="Zheng W."/>
            <person name="Hao B."/>
            <person name="Liu S."/>
            <person name="Wang W."/>
            <person name="Yuan L."/>
            <person name="Cao M."/>
            <person name="McDermott J."/>
            <person name="Samudrala R."/>
            <person name="Wang J."/>
            <person name="Wong G.K."/>
            <person name="Yang H."/>
        </authorList>
    </citation>
    <scope>NUCLEOTIDE SEQUENCE [LARGE SCALE GENOMIC DNA]</scope>
</reference>
<organism evidence="15">
    <name type="scientific">Oryza sativa subsp. japonica</name>
    <name type="common">Rice</name>
    <dbReference type="NCBI Taxonomy" id="39947"/>
    <lineage>
        <taxon>Eukaryota</taxon>
        <taxon>Viridiplantae</taxon>
        <taxon>Streptophyta</taxon>
        <taxon>Embryophyta</taxon>
        <taxon>Tracheophyta</taxon>
        <taxon>Spermatophyta</taxon>
        <taxon>Magnoliopsida</taxon>
        <taxon>Liliopsida</taxon>
        <taxon>Poales</taxon>
        <taxon>Poaceae</taxon>
        <taxon>BOP clade</taxon>
        <taxon>Oryzoideae</taxon>
        <taxon>Oryzeae</taxon>
        <taxon>Oryzinae</taxon>
        <taxon>Oryza</taxon>
        <taxon>Oryza sativa</taxon>
    </lineage>
</organism>
<evidence type="ECO:0000256" key="4">
    <source>
        <dbReference type="ARBA" id="ARBA00022614"/>
    </source>
</evidence>
<feature type="transmembrane region" description="Helical" evidence="14">
    <location>
        <begin position="118"/>
        <end position="136"/>
    </location>
</feature>
<keyword evidence="7" id="KW-0677">Repeat</keyword>
<dbReference type="AlphaFoldDB" id="B9EZP1"/>
<dbReference type="Gene3D" id="3.80.10.10">
    <property type="entry name" value="Ribonuclease Inhibitor"/>
    <property type="match status" value="2"/>
</dbReference>
<keyword evidence="6 14" id="KW-0812">Transmembrane</keyword>
<dbReference type="PANTHER" id="PTHR48064">
    <property type="entry name" value="OS01G0750400 PROTEIN"/>
    <property type="match status" value="1"/>
</dbReference>
<dbReference type="InterPro" id="IPR003591">
    <property type="entry name" value="Leu-rich_rpt_typical-subtyp"/>
</dbReference>
<comment type="subcellular location">
    <subcellularLocation>
        <location evidence="1">Membrane</location>
        <topology evidence="1">Single-pass membrane protein</topology>
    </subcellularLocation>
</comment>
<keyword evidence="8" id="KW-0418">Kinase</keyword>
<keyword evidence="10 14" id="KW-0472">Membrane</keyword>
<evidence type="ECO:0000256" key="14">
    <source>
        <dbReference type="SAM" id="Phobius"/>
    </source>
</evidence>
<gene>
    <name evidence="15" type="ORF">OsJ_03464</name>
</gene>
<evidence type="ECO:0000256" key="7">
    <source>
        <dbReference type="ARBA" id="ARBA00022737"/>
    </source>
</evidence>
<evidence type="ECO:0000256" key="6">
    <source>
        <dbReference type="ARBA" id="ARBA00022692"/>
    </source>
</evidence>
<feature type="region of interest" description="Disordered" evidence="13">
    <location>
        <begin position="469"/>
        <end position="492"/>
    </location>
</feature>
<keyword evidence="5" id="KW-0808">Transferase</keyword>
<feature type="compositionally biased region" description="Basic residues" evidence="13">
    <location>
        <begin position="775"/>
        <end position="794"/>
    </location>
</feature>
<evidence type="ECO:0000256" key="10">
    <source>
        <dbReference type="ARBA" id="ARBA00023136"/>
    </source>
</evidence>
<dbReference type="PROSITE" id="PS51450">
    <property type="entry name" value="LRR"/>
    <property type="match status" value="2"/>
</dbReference>
<reference evidence="15" key="2">
    <citation type="submission" date="2008-12" db="EMBL/GenBank/DDBJ databases">
        <title>Improved gene annotation of the rice (Oryza sativa) genomes.</title>
        <authorList>
            <person name="Wang J."/>
            <person name="Li R."/>
            <person name="Fan W."/>
            <person name="Huang Q."/>
            <person name="Zhang J."/>
            <person name="Zhou Y."/>
            <person name="Hu Y."/>
            <person name="Zi S."/>
            <person name="Li J."/>
            <person name="Ni P."/>
            <person name="Zheng H."/>
            <person name="Zhang Y."/>
            <person name="Zhao M."/>
            <person name="Hao Q."/>
            <person name="McDermott J."/>
            <person name="Samudrala R."/>
            <person name="Kristiansen K."/>
            <person name="Wong G.K.-S."/>
        </authorList>
    </citation>
    <scope>NUCLEOTIDE SEQUENCE</scope>
</reference>
<protein>
    <recommendedName>
        <fullName evidence="2">non-specific serine/threonine protein kinase</fullName>
        <ecNumber evidence="2">2.7.11.1</ecNumber>
    </recommendedName>
</protein>
<dbReference type="HOGENOM" id="CLU_1125909_0_0_1"/>
<dbReference type="SUPFAM" id="SSF52058">
    <property type="entry name" value="L domain-like"/>
    <property type="match status" value="2"/>
</dbReference>
<evidence type="ECO:0000256" key="5">
    <source>
        <dbReference type="ARBA" id="ARBA00022679"/>
    </source>
</evidence>
<evidence type="ECO:0000256" key="8">
    <source>
        <dbReference type="ARBA" id="ARBA00022777"/>
    </source>
</evidence>
<keyword evidence="3" id="KW-0723">Serine/threonine-protein kinase</keyword>
<feature type="compositionally biased region" description="Basic and acidic residues" evidence="13">
    <location>
        <begin position="472"/>
        <end position="486"/>
    </location>
</feature>
<feature type="region of interest" description="Disordered" evidence="13">
    <location>
        <begin position="1"/>
        <end position="25"/>
    </location>
</feature>
<evidence type="ECO:0000256" key="3">
    <source>
        <dbReference type="ARBA" id="ARBA00022527"/>
    </source>
</evidence>
<keyword evidence="9 14" id="KW-1133">Transmembrane helix</keyword>
<evidence type="ECO:0000256" key="12">
    <source>
        <dbReference type="ARBA" id="ARBA00048679"/>
    </source>
</evidence>
<evidence type="ECO:0000256" key="9">
    <source>
        <dbReference type="ARBA" id="ARBA00022989"/>
    </source>
</evidence>
<dbReference type="PANTHER" id="PTHR48064:SF1">
    <property type="entry name" value="RECEPTOR-LIKE PROTEIN 51-RELATED"/>
    <property type="match status" value="1"/>
</dbReference>
<dbReference type="SMART" id="SM00369">
    <property type="entry name" value="LRR_TYP"/>
    <property type="match status" value="8"/>
</dbReference>
<accession>B9EZP1</accession>
<proteinExistence type="predicted"/>
<feature type="transmembrane region" description="Helical" evidence="14">
    <location>
        <begin position="500"/>
        <end position="523"/>
    </location>
</feature>
<dbReference type="GO" id="GO:0004674">
    <property type="term" value="F:protein serine/threonine kinase activity"/>
    <property type="evidence" value="ECO:0007669"/>
    <property type="project" value="UniProtKB-KW"/>
</dbReference>
<sequence length="865" mass="91314">MAESSLARIPKQARAAAAPGRGHRPSLLLHLSSRTVLPKATAPPASHPSVRMPTNGPGSRHGPVHPALSQDKTSETARAPAHPPFETFLGVSPCLLFASASKSMAAATTTTVLATHDLLLLLLLLVAISFAGAAPLDPEQLVALRALGLRPHRLDPCDDAAGAVGVVAASCDAGVPFRRVTSLVMANCSGDHLRLGRGARGARAVPPGALLLRLPRGAAEACFRRKQLAAGPRAFSWVACFNGLSAVWLSHLENLTELTVADTPLATGSPSELAVVVSHMGHLTSLTLSNANLSGFLPHHWHCPNLTHLDLSGNRITGAIPDTLTLLSAITHLNLSSNDLNGNIPTSIGDLISLTTIDLSNNSISGRIPDTVSTLPELEVLNLGSNRLNGSIPQFLSEMRGLKELNLEGNDFDGMVPFTAKFVSRLRVFRAAGNPKLCYNRSVLSAEIAIGVAPCDKYGFPVMAPPATATARSERSADYDDGAKDGDADEGADARGGPSAAVLGVAIGLSCLAFAVILLVCLCKLAAGLRAFSCVASLHRLSAVWLSHLENLTELTVADTPLATGSPSELAVVVSHMGHLTSLTLSNANLSGFLPHHWHCPNLTHLDLSGNRITGAIPDTLTLLSAITHLNLSSNDLNGNIPTSIGDLISLTTIDLSNNSISGRIPDTVSTLPELEVLNLGSNRLNGSIPQFLSEMRGLKELNLEGNDFDGMVPFTAKFVSRLRVFRAAGNPKLCYNRSVLSAEIAIGVAPCDKYGFPVMAPPATATARSERSRGLRRRRKGRGRGRGRRRAGRAQRGGARGGHRAVLPGVRRDPTRLPLQGVPVKRRRARGERAEQAGNEGISSNSFASFVLSWLVDPCHPVSR</sequence>
<evidence type="ECO:0000313" key="15">
    <source>
        <dbReference type="EMBL" id="EEE55385.1"/>
    </source>
</evidence>
<evidence type="ECO:0000256" key="1">
    <source>
        <dbReference type="ARBA" id="ARBA00004167"/>
    </source>
</evidence>
<comment type="catalytic activity">
    <reaction evidence="12">
        <text>L-seryl-[protein] + ATP = O-phospho-L-seryl-[protein] + ADP + H(+)</text>
        <dbReference type="Rhea" id="RHEA:17989"/>
        <dbReference type="Rhea" id="RHEA-COMP:9863"/>
        <dbReference type="Rhea" id="RHEA-COMP:11604"/>
        <dbReference type="ChEBI" id="CHEBI:15378"/>
        <dbReference type="ChEBI" id="CHEBI:29999"/>
        <dbReference type="ChEBI" id="CHEBI:30616"/>
        <dbReference type="ChEBI" id="CHEBI:83421"/>
        <dbReference type="ChEBI" id="CHEBI:456216"/>
        <dbReference type="EC" id="2.7.11.1"/>
    </reaction>
</comment>
<dbReference type="EC" id="2.7.11.1" evidence="2"/>
<evidence type="ECO:0000256" key="2">
    <source>
        <dbReference type="ARBA" id="ARBA00012513"/>
    </source>
</evidence>
<keyword evidence="4" id="KW-0433">Leucine-rich repeat</keyword>